<dbReference type="AlphaFoldDB" id="A0A084SQX6"/>
<dbReference type="RefSeq" id="WP_043400744.1">
    <property type="nucleotide sequence ID" value="NZ_JPMI01000173.1"/>
</dbReference>
<evidence type="ECO:0000256" key="3">
    <source>
        <dbReference type="ARBA" id="ARBA00022475"/>
    </source>
</evidence>
<evidence type="ECO:0000256" key="5">
    <source>
        <dbReference type="ARBA" id="ARBA00022989"/>
    </source>
</evidence>
<dbReference type="SUPFAM" id="SSF103473">
    <property type="entry name" value="MFS general substrate transporter"/>
    <property type="match status" value="1"/>
</dbReference>
<accession>A0A084SQX6</accession>
<name>A0A084SQX6_9BACT</name>
<evidence type="ECO:0000256" key="7">
    <source>
        <dbReference type="SAM" id="Phobius"/>
    </source>
</evidence>
<feature type="transmembrane region" description="Helical" evidence="7">
    <location>
        <begin position="291"/>
        <end position="311"/>
    </location>
</feature>
<dbReference type="GO" id="GO:0005886">
    <property type="term" value="C:plasma membrane"/>
    <property type="evidence" value="ECO:0007669"/>
    <property type="project" value="UniProtKB-SubCell"/>
</dbReference>
<evidence type="ECO:0000256" key="2">
    <source>
        <dbReference type="ARBA" id="ARBA00022448"/>
    </source>
</evidence>
<sequence length="422" mass="43695">MAASASVSRVLPLLRHNPDYRRLFLATVVSLLGDWFAFVAISGFVTESTGRPGSAAIIHAASVLPVFFLSPLAGLVADRVDRKRLMVSVDLLRILPALGLIASLRLHSPTLAITCVALLAALSSFFDPVAEASVPNVVPPEQLSIAQAALGAVWGTMLFIGAAVGGLATLAFGREASLLLNAATFLLSAFFVAGIRRPLQHHGPPSAHGVRAQLGEVWTLARQSRITLSLLATKAGVGLGNGIVGLLPAFATARFASGDAGVGMLLAARGLGALLGPFLGQRWAGDDGRRLFLVCGGSMVTYGLAYVLLPFAPSLPLAALCVLLAHLGGGAQWVLSTYGLQVSTPDRLRGRVLALDFGLATLAVGVSSLVAGGAAELVGLAPASWALAGASILYGLWWLGWTRGLWRGNTDVLAAYRPPHSG</sequence>
<dbReference type="EMBL" id="JPMI01000173">
    <property type="protein sequence ID" value="KFA90861.1"/>
    <property type="molecule type" value="Genomic_DNA"/>
</dbReference>
<feature type="transmembrane region" description="Helical" evidence="7">
    <location>
        <begin position="23"/>
        <end position="45"/>
    </location>
</feature>
<dbReference type="Proteomes" id="UP000028547">
    <property type="component" value="Unassembled WGS sequence"/>
</dbReference>
<dbReference type="PANTHER" id="PTHR43266:SF2">
    <property type="entry name" value="MAJOR FACILITATOR SUPERFAMILY (MFS) PROFILE DOMAIN-CONTAINING PROTEIN"/>
    <property type="match status" value="1"/>
</dbReference>
<dbReference type="CDD" id="cd06173">
    <property type="entry name" value="MFS_MefA_like"/>
    <property type="match status" value="1"/>
</dbReference>
<dbReference type="Pfam" id="PF05977">
    <property type="entry name" value="MFS_3"/>
    <property type="match status" value="1"/>
</dbReference>
<keyword evidence="6 7" id="KW-0472">Membrane</keyword>
<evidence type="ECO:0008006" key="10">
    <source>
        <dbReference type="Google" id="ProtNLM"/>
    </source>
</evidence>
<dbReference type="InterPro" id="IPR010290">
    <property type="entry name" value="TM_effector"/>
</dbReference>
<feature type="transmembrane region" description="Helical" evidence="7">
    <location>
        <begin position="145"/>
        <end position="171"/>
    </location>
</feature>
<gene>
    <name evidence="8" type="ORF">Q664_25660</name>
</gene>
<comment type="caution">
    <text evidence="8">The sequence shown here is derived from an EMBL/GenBank/DDBJ whole genome shotgun (WGS) entry which is preliminary data.</text>
</comment>
<protein>
    <recommendedName>
        <fullName evidence="10">MFS transporter</fullName>
    </recommendedName>
</protein>
<evidence type="ECO:0000313" key="9">
    <source>
        <dbReference type="Proteomes" id="UP000028547"/>
    </source>
</evidence>
<feature type="transmembrane region" description="Helical" evidence="7">
    <location>
        <begin position="377"/>
        <end position="399"/>
    </location>
</feature>
<keyword evidence="2" id="KW-0813">Transport</keyword>
<comment type="subcellular location">
    <subcellularLocation>
        <location evidence="1">Cell membrane</location>
        <topology evidence="1">Multi-pass membrane protein</topology>
    </subcellularLocation>
</comment>
<evidence type="ECO:0000256" key="6">
    <source>
        <dbReference type="ARBA" id="ARBA00023136"/>
    </source>
</evidence>
<dbReference type="Gene3D" id="1.20.1250.20">
    <property type="entry name" value="MFS general substrate transporter like domains"/>
    <property type="match status" value="1"/>
</dbReference>
<evidence type="ECO:0000256" key="4">
    <source>
        <dbReference type="ARBA" id="ARBA00022692"/>
    </source>
</evidence>
<dbReference type="PANTHER" id="PTHR43266">
    <property type="entry name" value="MACROLIDE-EFFLUX PROTEIN"/>
    <property type="match status" value="1"/>
</dbReference>
<feature type="transmembrane region" description="Helical" evidence="7">
    <location>
        <begin position="260"/>
        <end position="279"/>
    </location>
</feature>
<organism evidence="8 9">
    <name type="scientific">Archangium violaceum Cb vi76</name>
    <dbReference type="NCBI Taxonomy" id="1406225"/>
    <lineage>
        <taxon>Bacteria</taxon>
        <taxon>Pseudomonadati</taxon>
        <taxon>Myxococcota</taxon>
        <taxon>Myxococcia</taxon>
        <taxon>Myxococcales</taxon>
        <taxon>Cystobacterineae</taxon>
        <taxon>Archangiaceae</taxon>
        <taxon>Archangium</taxon>
    </lineage>
</organism>
<evidence type="ECO:0000256" key="1">
    <source>
        <dbReference type="ARBA" id="ARBA00004651"/>
    </source>
</evidence>
<dbReference type="InterPro" id="IPR036259">
    <property type="entry name" value="MFS_trans_sf"/>
</dbReference>
<keyword evidence="4 7" id="KW-0812">Transmembrane</keyword>
<reference evidence="8 9" key="1">
    <citation type="submission" date="2014-07" db="EMBL/GenBank/DDBJ databases">
        <title>Draft Genome Sequence of Gephyronic Acid Producer, Cystobacter violaceus Strain Cb vi76.</title>
        <authorList>
            <person name="Stevens D.C."/>
            <person name="Young J."/>
            <person name="Carmichael R."/>
            <person name="Tan J."/>
            <person name="Taylor R.E."/>
        </authorList>
    </citation>
    <scope>NUCLEOTIDE SEQUENCE [LARGE SCALE GENOMIC DNA]</scope>
    <source>
        <strain evidence="8 9">Cb vi76</strain>
    </source>
</reference>
<feature type="transmembrane region" description="Helical" evidence="7">
    <location>
        <begin position="352"/>
        <end position="371"/>
    </location>
</feature>
<keyword evidence="5 7" id="KW-1133">Transmembrane helix</keyword>
<feature type="transmembrane region" description="Helical" evidence="7">
    <location>
        <begin position="317"/>
        <end position="340"/>
    </location>
</feature>
<feature type="transmembrane region" description="Helical" evidence="7">
    <location>
        <begin position="178"/>
        <end position="195"/>
    </location>
</feature>
<keyword evidence="3" id="KW-1003">Cell membrane</keyword>
<proteinExistence type="predicted"/>
<evidence type="ECO:0000313" key="8">
    <source>
        <dbReference type="EMBL" id="KFA90861.1"/>
    </source>
</evidence>
<dbReference type="InterPro" id="IPR022324">
    <property type="entry name" value="Bacilysin_exporter_BacE_put"/>
</dbReference>
<feature type="transmembrane region" description="Helical" evidence="7">
    <location>
        <begin position="57"/>
        <end position="77"/>
    </location>
</feature>
<dbReference type="PRINTS" id="PR01988">
    <property type="entry name" value="EXPORTERBACE"/>
</dbReference>